<protein>
    <submittedName>
        <fullName evidence="1">Uncharacterized protein</fullName>
    </submittedName>
</protein>
<comment type="caution">
    <text evidence="1">The sequence shown here is derived from an EMBL/GenBank/DDBJ whole genome shotgun (WGS) entry which is preliminary data.</text>
</comment>
<reference evidence="1 2" key="1">
    <citation type="journal article" date="2018" name="Nat. Ecol. Evol.">
        <title>Shark genomes provide insights into elasmobranch evolution and the origin of vertebrates.</title>
        <authorList>
            <person name="Hara Y"/>
            <person name="Yamaguchi K"/>
            <person name="Onimaru K"/>
            <person name="Kadota M"/>
            <person name="Koyanagi M"/>
            <person name="Keeley SD"/>
            <person name="Tatsumi K"/>
            <person name="Tanaka K"/>
            <person name="Motone F"/>
            <person name="Kageyama Y"/>
            <person name="Nozu R"/>
            <person name="Adachi N"/>
            <person name="Nishimura O"/>
            <person name="Nakagawa R"/>
            <person name="Tanegashima C"/>
            <person name="Kiyatake I"/>
            <person name="Matsumoto R"/>
            <person name="Murakumo K"/>
            <person name="Nishida K"/>
            <person name="Terakita A"/>
            <person name="Kuratani S"/>
            <person name="Sato K"/>
            <person name="Hyodo S Kuraku.S."/>
        </authorList>
    </citation>
    <scope>NUCLEOTIDE SEQUENCE [LARGE SCALE GENOMIC DNA]</scope>
</reference>
<organism evidence="1 2">
    <name type="scientific">Chiloscyllium punctatum</name>
    <name type="common">Brownbanded bambooshark</name>
    <name type="synonym">Hemiscyllium punctatum</name>
    <dbReference type="NCBI Taxonomy" id="137246"/>
    <lineage>
        <taxon>Eukaryota</taxon>
        <taxon>Metazoa</taxon>
        <taxon>Chordata</taxon>
        <taxon>Craniata</taxon>
        <taxon>Vertebrata</taxon>
        <taxon>Chondrichthyes</taxon>
        <taxon>Elasmobranchii</taxon>
        <taxon>Galeomorphii</taxon>
        <taxon>Galeoidea</taxon>
        <taxon>Orectolobiformes</taxon>
        <taxon>Hemiscylliidae</taxon>
        <taxon>Chiloscyllium</taxon>
    </lineage>
</organism>
<accession>A0A401TUN4</accession>
<evidence type="ECO:0000313" key="1">
    <source>
        <dbReference type="EMBL" id="GCC46359.1"/>
    </source>
</evidence>
<proteinExistence type="predicted"/>
<dbReference type="AlphaFoldDB" id="A0A401TUN4"/>
<feature type="non-terminal residue" evidence="1">
    <location>
        <position position="241"/>
    </location>
</feature>
<dbReference type="EMBL" id="BEZZ01188279">
    <property type="protein sequence ID" value="GCC46359.1"/>
    <property type="molecule type" value="Genomic_DNA"/>
</dbReference>
<feature type="non-terminal residue" evidence="1">
    <location>
        <position position="1"/>
    </location>
</feature>
<gene>
    <name evidence="1" type="ORF">chiPu_0030621</name>
</gene>
<name>A0A401TUN4_CHIPU</name>
<keyword evidence="2" id="KW-1185">Reference proteome</keyword>
<evidence type="ECO:0000313" key="2">
    <source>
        <dbReference type="Proteomes" id="UP000287033"/>
    </source>
</evidence>
<sequence>DGGPPVRIHRGVRRDVEAELHIRGRGELGDGELQHAMIDQPDQAEPLGDRHDVGREQRTAVVLLHADQALVKRRLPRARIDYRLEADHDAALVQRGDDLVGDADVDAALRVALDIRLPQRERTGAAALGGIQRLLGAIDRLFRRLRMARDGDGTDRCGHRYRAGPGRHHLVAHRGEEALGRDVGIVDGAVAQDQAELVAGEAAEHVAAAQPGANPLRHLGDDGVRDIEAESVVDPRQMIDA</sequence>
<dbReference type="Proteomes" id="UP000287033">
    <property type="component" value="Unassembled WGS sequence"/>
</dbReference>